<protein>
    <submittedName>
        <fullName evidence="7">Oligosaccharide flippase family protein</fullName>
    </submittedName>
</protein>
<evidence type="ECO:0000313" key="7">
    <source>
        <dbReference type="EMBL" id="MDN5201644.1"/>
    </source>
</evidence>
<keyword evidence="2" id="KW-1003">Cell membrane</keyword>
<feature type="transmembrane region" description="Helical" evidence="6">
    <location>
        <begin position="245"/>
        <end position="270"/>
    </location>
</feature>
<sequence>MLKNTILTFFQQTAGILVGLVTSIFIARLLGPDGQGQLALLILLPMMLYSFLNMGISPSTIYFLGRKETDRNTILKTNFYSTILLSLIALLAGFIVITLFHDKFFDGVPEKLLLLILPVAIPIFFNQNFRVFFQGIENFRSYNLTVLFEKISYLLLLVIALYFLKFQLMGAMASFIFTQLILLLLIVLLLSNDGFSLRKGAFSSDYLKGSLVYGIKSYLSNILAFLNYRIDILLISYFLETIEVGLYFLAVSIAEKLWVGSNSISAVLFARLSNMSSDKDKTHLTAMVSRHIFNLSCIGALITGLLSFWFIPLIFGNSFEGSIAPFLYLLPGIAFGAVSKIISNDFSGKGKPEINTYVAVFLLTENIILNIILIPKLGLVGAALATSITYSTNAIVKIIIFAKINKVRVSNCLFLRGSDLVLYKTLLFKLLNKGF</sequence>
<comment type="caution">
    <text evidence="7">The sequence shown here is derived from an EMBL/GenBank/DDBJ whole genome shotgun (WGS) entry which is preliminary data.</text>
</comment>
<name>A0ABT8KN48_9BACT</name>
<dbReference type="PANTHER" id="PTHR30250">
    <property type="entry name" value="PST FAMILY PREDICTED COLANIC ACID TRANSPORTER"/>
    <property type="match status" value="1"/>
</dbReference>
<evidence type="ECO:0000256" key="4">
    <source>
        <dbReference type="ARBA" id="ARBA00022989"/>
    </source>
</evidence>
<evidence type="ECO:0000313" key="8">
    <source>
        <dbReference type="Proteomes" id="UP001172082"/>
    </source>
</evidence>
<feature type="transmembrane region" description="Helical" evidence="6">
    <location>
        <begin position="354"/>
        <end position="373"/>
    </location>
</feature>
<dbReference type="PANTHER" id="PTHR30250:SF11">
    <property type="entry name" value="O-ANTIGEN TRANSPORTER-RELATED"/>
    <property type="match status" value="1"/>
</dbReference>
<evidence type="ECO:0000256" key="1">
    <source>
        <dbReference type="ARBA" id="ARBA00004651"/>
    </source>
</evidence>
<evidence type="ECO:0000256" key="3">
    <source>
        <dbReference type="ARBA" id="ARBA00022692"/>
    </source>
</evidence>
<keyword evidence="3 6" id="KW-0812">Transmembrane</keyword>
<feature type="transmembrane region" description="Helical" evidence="6">
    <location>
        <begin position="170"/>
        <end position="190"/>
    </location>
</feature>
<feature type="transmembrane region" description="Helical" evidence="6">
    <location>
        <begin position="77"/>
        <end position="100"/>
    </location>
</feature>
<keyword evidence="8" id="KW-1185">Reference proteome</keyword>
<dbReference type="EMBL" id="JAUJEA010000003">
    <property type="protein sequence ID" value="MDN5201644.1"/>
    <property type="molecule type" value="Genomic_DNA"/>
</dbReference>
<dbReference type="RefSeq" id="WP_346751672.1">
    <property type="nucleotide sequence ID" value="NZ_JAUJEA010000003.1"/>
</dbReference>
<feature type="transmembrane region" description="Helical" evidence="6">
    <location>
        <begin position="218"/>
        <end position="239"/>
    </location>
</feature>
<dbReference type="InterPro" id="IPR050833">
    <property type="entry name" value="Poly_Biosynth_Transport"/>
</dbReference>
<dbReference type="InterPro" id="IPR002797">
    <property type="entry name" value="Polysacc_synth"/>
</dbReference>
<feature type="transmembrane region" description="Helical" evidence="6">
    <location>
        <begin position="323"/>
        <end position="342"/>
    </location>
</feature>
<feature type="transmembrane region" description="Helical" evidence="6">
    <location>
        <begin position="112"/>
        <end position="132"/>
    </location>
</feature>
<reference evidence="7" key="1">
    <citation type="submission" date="2023-06" db="EMBL/GenBank/DDBJ databases">
        <title>Genomic of Parafulvivirga corallium.</title>
        <authorList>
            <person name="Wang G."/>
        </authorList>
    </citation>
    <scope>NUCLEOTIDE SEQUENCE</scope>
    <source>
        <strain evidence="7">BMA10</strain>
    </source>
</reference>
<gene>
    <name evidence="7" type="ORF">QQ008_09735</name>
</gene>
<keyword evidence="4 6" id="KW-1133">Transmembrane helix</keyword>
<feature type="transmembrane region" description="Helical" evidence="6">
    <location>
        <begin position="144"/>
        <end position="164"/>
    </location>
</feature>
<feature type="transmembrane region" description="Helical" evidence="6">
    <location>
        <begin position="7"/>
        <end position="26"/>
    </location>
</feature>
<evidence type="ECO:0000256" key="6">
    <source>
        <dbReference type="SAM" id="Phobius"/>
    </source>
</evidence>
<evidence type="ECO:0000256" key="2">
    <source>
        <dbReference type="ARBA" id="ARBA00022475"/>
    </source>
</evidence>
<feature type="transmembrane region" description="Helical" evidence="6">
    <location>
        <begin position="379"/>
        <end position="400"/>
    </location>
</feature>
<feature type="transmembrane region" description="Helical" evidence="6">
    <location>
        <begin position="38"/>
        <end position="65"/>
    </location>
</feature>
<dbReference type="Pfam" id="PF01943">
    <property type="entry name" value="Polysacc_synt"/>
    <property type="match status" value="1"/>
</dbReference>
<proteinExistence type="predicted"/>
<feature type="transmembrane region" description="Helical" evidence="6">
    <location>
        <begin position="291"/>
        <end position="311"/>
    </location>
</feature>
<dbReference type="Proteomes" id="UP001172082">
    <property type="component" value="Unassembled WGS sequence"/>
</dbReference>
<comment type="subcellular location">
    <subcellularLocation>
        <location evidence="1">Cell membrane</location>
        <topology evidence="1">Multi-pass membrane protein</topology>
    </subcellularLocation>
</comment>
<accession>A0ABT8KN48</accession>
<evidence type="ECO:0000256" key="5">
    <source>
        <dbReference type="ARBA" id="ARBA00023136"/>
    </source>
</evidence>
<organism evidence="7 8">
    <name type="scientific">Splendidivirga corallicola</name>
    <dbReference type="NCBI Taxonomy" id="3051826"/>
    <lineage>
        <taxon>Bacteria</taxon>
        <taxon>Pseudomonadati</taxon>
        <taxon>Bacteroidota</taxon>
        <taxon>Cytophagia</taxon>
        <taxon>Cytophagales</taxon>
        <taxon>Splendidivirgaceae</taxon>
        <taxon>Splendidivirga</taxon>
    </lineage>
</organism>
<keyword evidence="5 6" id="KW-0472">Membrane</keyword>